<dbReference type="InterPro" id="IPR036388">
    <property type="entry name" value="WH-like_DNA-bd_sf"/>
</dbReference>
<reference evidence="2 3" key="1">
    <citation type="submission" date="2024-06" db="EMBL/GenBank/DDBJ databases">
        <title>The Natural Products Discovery Center: Release of the First 8490 Sequenced Strains for Exploring Actinobacteria Biosynthetic Diversity.</title>
        <authorList>
            <person name="Kalkreuter E."/>
            <person name="Kautsar S.A."/>
            <person name="Yang D."/>
            <person name="Bader C.D."/>
            <person name="Teijaro C.N."/>
            <person name="Fluegel L."/>
            <person name="Davis C.M."/>
            <person name="Simpson J.R."/>
            <person name="Lauterbach L."/>
            <person name="Steele A.D."/>
            <person name="Gui C."/>
            <person name="Meng S."/>
            <person name="Li G."/>
            <person name="Viehrig K."/>
            <person name="Ye F."/>
            <person name="Su P."/>
            <person name="Kiefer A.F."/>
            <person name="Nichols A."/>
            <person name="Cepeda A.J."/>
            <person name="Yan W."/>
            <person name="Fan B."/>
            <person name="Jiang Y."/>
            <person name="Adhikari A."/>
            <person name="Zheng C.-J."/>
            <person name="Schuster L."/>
            <person name="Cowan T.M."/>
            <person name="Smanski M.J."/>
            <person name="Chevrette M.G."/>
            <person name="De Carvalho L.P.S."/>
            <person name="Shen B."/>
        </authorList>
    </citation>
    <scope>NUCLEOTIDE SEQUENCE [LARGE SCALE GENOMIC DNA]</scope>
    <source>
        <strain evidence="2 3">NPDC033843</strain>
    </source>
</reference>
<keyword evidence="3" id="KW-1185">Reference proteome</keyword>
<protein>
    <submittedName>
        <fullName evidence="2">MarR family transcriptional regulator</fullName>
    </submittedName>
</protein>
<organism evidence="2 3">
    <name type="scientific">Streptomyces sp. 900129855</name>
    <dbReference type="NCBI Taxonomy" id="3155129"/>
    <lineage>
        <taxon>Bacteria</taxon>
        <taxon>Bacillati</taxon>
        <taxon>Actinomycetota</taxon>
        <taxon>Actinomycetes</taxon>
        <taxon>Kitasatosporales</taxon>
        <taxon>Streptomycetaceae</taxon>
        <taxon>Streptomyces</taxon>
    </lineage>
</organism>
<dbReference type="SMART" id="SM00347">
    <property type="entry name" value="HTH_MARR"/>
    <property type="match status" value="1"/>
</dbReference>
<dbReference type="PROSITE" id="PS50995">
    <property type="entry name" value="HTH_MARR_2"/>
    <property type="match status" value="1"/>
</dbReference>
<dbReference type="PANTHER" id="PTHR33164:SF104">
    <property type="entry name" value="TRANSCRIPTIONAL REGULATORY PROTEIN"/>
    <property type="match status" value="1"/>
</dbReference>
<dbReference type="SUPFAM" id="SSF46785">
    <property type="entry name" value="Winged helix' DNA-binding domain"/>
    <property type="match status" value="1"/>
</dbReference>
<dbReference type="InterPro" id="IPR036390">
    <property type="entry name" value="WH_DNA-bd_sf"/>
</dbReference>
<dbReference type="InterPro" id="IPR000835">
    <property type="entry name" value="HTH_MarR-typ"/>
</dbReference>
<sequence length="182" mass="19784">MTATSDPVDAVLQTWRAELPEVIFASSELSKRIMFLATALDRGTRRELDELGLTVAEFDVLVALRRAGEPYRLKPNQLARSLMLSTGGTTNVTHRLVARGVVEREADPSDARSTWLKLTPDGVALAERAVLANSTEHEALFERVPAEIIEAATVALRDLITSCPALLPRDAAVKAARVQGRA</sequence>
<evidence type="ECO:0000313" key="3">
    <source>
        <dbReference type="Proteomes" id="UP001550739"/>
    </source>
</evidence>
<dbReference type="EMBL" id="JBEZVE010000007">
    <property type="protein sequence ID" value="MEU3782016.1"/>
    <property type="molecule type" value="Genomic_DNA"/>
</dbReference>
<gene>
    <name evidence="2" type="ORF">AB0E89_15800</name>
</gene>
<evidence type="ECO:0000259" key="1">
    <source>
        <dbReference type="PROSITE" id="PS50995"/>
    </source>
</evidence>
<dbReference type="Proteomes" id="UP001550739">
    <property type="component" value="Unassembled WGS sequence"/>
</dbReference>
<dbReference type="Pfam" id="PF12802">
    <property type="entry name" value="MarR_2"/>
    <property type="match status" value="1"/>
</dbReference>
<feature type="domain" description="HTH marR-type" evidence="1">
    <location>
        <begin position="26"/>
        <end position="161"/>
    </location>
</feature>
<name>A0ABV2ZHI3_9ACTN</name>
<dbReference type="PRINTS" id="PR00598">
    <property type="entry name" value="HTHMARR"/>
</dbReference>
<dbReference type="Gene3D" id="1.10.10.10">
    <property type="entry name" value="Winged helix-like DNA-binding domain superfamily/Winged helix DNA-binding domain"/>
    <property type="match status" value="1"/>
</dbReference>
<dbReference type="PANTHER" id="PTHR33164">
    <property type="entry name" value="TRANSCRIPTIONAL REGULATOR, MARR FAMILY"/>
    <property type="match status" value="1"/>
</dbReference>
<comment type="caution">
    <text evidence="2">The sequence shown here is derived from an EMBL/GenBank/DDBJ whole genome shotgun (WGS) entry which is preliminary data.</text>
</comment>
<evidence type="ECO:0000313" key="2">
    <source>
        <dbReference type="EMBL" id="MEU3782016.1"/>
    </source>
</evidence>
<accession>A0ABV2ZHI3</accession>
<dbReference type="InterPro" id="IPR039422">
    <property type="entry name" value="MarR/SlyA-like"/>
</dbReference>
<proteinExistence type="predicted"/>
<dbReference type="RefSeq" id="WP_361702697.1">
    <property type="nucleotide sequence ID" value="NZ_JBEZVE010000007.1"/>
</dbReference>